<dbReference type="SUPFAM" id="SSF50494">
    <property type="entry name" value="Trypsin-like serine proteases"/>
    <property type="match status" value="1"/>
</dbReference>
<feature type="chain" id="PRO_5045471201" evidence="1">
    <location>
        <begin position="20"/>
        <end position="397"/>
    </location>
</feature>
<organism evidence="2 3">
    <name type="scientific">Sphingomonas rosea</name>
    <dbReference type="NCBI Taxonomy" id="335605"/>
    <lineage>
        <taxon>Bacteria</taxon>
        <taxon>Pseudomonadati</taxon>
        <taxon>Pseudomonadota</taxon>
        <taxon>Alphaproteobacteria</taxon>
        <taxon>Sphingomonadales</taxon>
        <taxon>Sphingomonadaceae</taxon>
        <taxon>Sphingomonas</taxon>
    </lineage>
</organism>
<dbReference type="Gene3D" id="2.40.10.10">
    <property type="entry name" value="Trypsin-like serine proteases"/>
    <property type="match status" value="2"/>
</dbReference>
<proteinExistence type="predicted"/>
<accession>A0ABP7TMA2</accession>
<evidence type="ECO:0000313" key="3">
    <source>
        <dbReference type="Proteomes" id="UP001424459"/>
    </source>
</evidence>
<dbReference type="RefSeq" id="WP_344695311.1">
    <property type="nucleotide sequence ID" value="NZ_BAABBR010000001.1"/>
</dbReference>
<dbReference type="InterPro" id="IPR009003">
    <property type="entry name" value="Peptidase_S1_PA"/>
</dbReference>
<gene>
    <name evidence="2" type="ORF">GCM10022281_04090</name>
</gene>
<dbReference type="InterPro" id="IPR043504">
    <property type="entry name" value="Peptidase_S1_PA_chymotrypsin"/>
</dbReference>
<feature type="signal peptide" evidence="1">
    <location>
        <begin position="1"/>
        <end position="19"/>
    </location>
</feature>
<comment type="caution">
    <text evidence="2">The sequence shown here is derived from an EMBL/GenBank/DDBJ whole genome shotgun (WGS) entry which is preliminary data.</text>
</comment>
<evidence type="ECO:0000313" key="2">
    <source>
        <dbReference type="EMBL" id="GAA4028410.1"/>
    </source>
</evidence>
<dbReference type="EMBL" id="BAABBR010000001">
    <property type="protein sequence ID" value="GAA4028410.1"/>
    <property type="molecule type" value="Genomic_DNA"/>
</dbReference>
<name>A0ABP7TMA2_9SPHN</name>
<evidence type="ECO:0000256" key="1">
    <source>
        <dbReference type="SAM" id="SignalP"/>
    </source>
</evidence>
<keyword evidence="3" id="KW-1185">Reference proteome</keyword>
<dbReference type="Proteomes" id="UP001424459">
    <property type="component" value="Unassembled WGS sequence"/>
</dbReference>
<keyword evidence="1" id="KW-0732">Signal</keyword>
<reference evidence="3" key="1">
    <citation type="journal article" date="2019" name="Int. J. Syst. Evol. Microbiol.">
        <title>The Global Catalogue of Microorganisms (GCM) 10K type strain sequencing project: providing services to taxonomists for standard genome sequencing and annotation.</title>
        <authorList>
            <consortium name="The Broad Institute Genomics Platform"/>
            <consortium name="The Broad Institute Genome Sequencing Center for Infectious Disease"/>
            <person name="Wu L."/>
            <person name="Ma J."/>
        </authorList>
    </citation>
    <scope>NUCLEOTIDE SEQUENCE [LARGE SCALE GENOMIC DNA]</scope>
    <source>
        <strain evidence="3">JCM 17564</strain>
    </source>
</reference>
<protein>
    <submittedName>
        <fullName evidence="2">Uncharacterized protein</fullName>
    </submittedName>
</protein>
<sequence length="397" mass="41689">MKLLAAFLALLAAAIPATAAEPVRLSADDALQQDAASYATAFGLTGDEALLRLRQQRASIAVTERLRVRFADRLASIRIVHRPSWGVVVTLAGTDVPPDTVEQSDGLPIPVGFIGGAGSTRAAALRLLDAERGRLPGLVPGYRGAGVDPASGGLVVMQRLSVDPRPQAEVERDLTATLGLPVRVRRLDAVMSDSAAIGGGRVVGPNSEGRLFRCTTGFVVKNASGQLGITTAAHCPDTLNWRGPDGEERLLPMLGSWGAAQNDIQINGGVGLAEPLLFSDTGKTSVRPVTSWATRPMTRVGDWLCLRGESSGYACSEVELTDFAPAGQLCGGLCTNSWVTLRGPRCKSGDSGAPIFLGSVAYGTLKGGAYLPDGGCAFSYYQSVDYLPEGWRVLTVR</sequence>